<dbReference type="Pfam" id="PF14344">
    <property type="entry name" value="DUF4397"/>
    <property type="match status" value="1"/>
</dbReference>
<name>A0ABN2X8Z4_9ACTN</name>
<evidence type="ECO:0000313" key="3">
    <source>
        <dbReference type="EMBL" id="GAA2107467.1"/>
    </source>
</evidence>
<sequence length="316" mass="31985">MALREASPETRRGAPEEQEHGMKRIAWLSLVGSLALGLSSLAGVAQAAPQEATARLMVVQAVPDESLHVEIDDEVVSEGSATGEVLGPFTVPAGAHQVRFIDESGDVVVDTAVDLEAGSVQDLVVHRPAQVGGQPLATLYATPTDPIAAGKARVLIAHTASVAPADVRLDGTVVFRNIANGEFATADVAEGAHVAELVPSGLTTRPILGPLDVSLARASATMVYAVGNARDASMDVITHSIPLASSGGDAPTSIDAGSAGLAAGIEVSAFAGSGAIEVAPGTSRWTAMTALLAALVTLGAGAYGWSRRRHAVVASS</sequence>
<keyword evidence="1" id="KW-1133">Transmembrane helix</keyword>
<proteinExistence type="predicted"/>
<keyword evidence="1" id="KW-0472">Membrane</keyword>
<gene>
    <name evidence="3" type="ORF">GCM10009726_21090</name>
</gene>
<comment type="caution">
    <text evidence="3">The sequence shown here is derived from an EMBL/GenBank/DDBJ whole genome shotgun (WGS) entry which is preliminary data.</text>
</comment>
<keyword evidence="4" id="KW-1185">Reference proteome</keyword>
<dbReference type="InterPro" id="IPR025510">
    <property type="entry name" value="DUF4397"/>
</dbReference>
<dbReference type="Proteomes" id="UP001501161">
    <property type="component" value="Unassembled WGS sequence"/>
</dbReference>
<feature type="transmembrane region" description="Helical" evidence="1">
    <location>
        <begin position="285"/>
        <end position="305"/>
    </location>
</feature>
<dbReference type="EMBL" id="BAAAMQ010000010">
    <property type="protein sequence ID" value="GAA2107467.1"/>
    <property type="molecule type" value="Genomic_DNA"/>
</dbReference>
<evidence type="ECO:0000256" key="1">
    <source>
        <dbReference type="SAM" id="Phobius"/>
    </source>
</evidence>
<feature type="domain" description="DUF4397" evidence="2">
    <location>
        <begin position="55"/>
        <end position="165"/>
    </location>
</feature>
<evidence type="ECO:0000313" key="4">
    <source>
        <dbReference type="Proteomes" id="UP001501161"/>
    </source>
</evidence>
<evidence type="ECO:0000259" key="2">
    <source>
        <dbReference type="Pfam" id="PF14344"/>
    </source>
</evidence>
<accession>A0ABN2X8Z4</accession>
<organism evidence="3 4">
    <name type="scientific">Nocardioides furvisabuli</name>
    <dbReference type="NCBI Taxonomy" id="375542"/>
    <lineage>
        <taxon>Bacteria</taxon>
        <taxon>Bacillati</taxon>
        <taxon>Actinomycetota</taxon>
        <taxon>Actinomycetes</taxon>
        <taxon>Propionibacteriales</taxon>
        <taxon>Nocardioidaceae</taxon>
        <taxon>Nocardioides</taxon>
    </lineage>
</organism>
<keyword evidence="1" id="KW-0812">Transmembrane</keyword>
<protein>
    <recommendedName>
        <fullName evidence="2">DUF4397 domain-containing protein</fullName>
    </recommendedName>
</protein>
<reference evidence="3 4" key="1">
    <citation type="journal article" date="2019" name="Int. J. Syst. Evol. Microbiol.">
        <title>The Global Catalogue of Microorganisms (GCM) 10K type strain sequencing project: providing services to taxonomists for standard genome sequencing and annotation.</title>
        <authorList>
            <consortium name="The Broad Institute Genomics Platform"/>
            <consortium name="The Broad Institute Genome Sequencing Center for Infectious Disease"/>
            <person name="Wu L."/>
            <person name="Ma J."/>
        </authorList>
    </citation>
    <scope>NUCLEOTIDE SEQUENCE [LARGE SCALE GENOMIC DNA]</scope>
    <source>
        <strain evidence="3 4">JCM 13813</strain>
    </source>
</reference>